<gene>
    <name evidence="2" type="ORF">AJ80_06089</name>
</gene>
<proteinExistence type="predicted"/>
<accession>A0A2B7XYR4</accession>
<comment type="caution">
    <text evidence="2">The sequence shown here is derived from an EMBL/GenBank/DDBJ whole genome shotgun (WGS) entry which is preliminary data.</text>
</comment>
<name>A0A2B7XYR4_POLH7</name>
<organism evidence="2 3">
    <name type="scientific">Polytolypa hystricis (strain UAMH7299)</name>
    <dbReference type="NCBI Taxonomy" id="1447883"/>
    <lineage>
        <taxon>Eukaryota</taxon>
        <taxon>Fungi</taxon>
        <taxon>Dikarya</taxon>
        <taxon>Ascomycota</taxon>
        <taxon>Pezizomycotina</taxon>
        <taxon>Eurotiomycetes</taxon>
        <taxon>Eurotiomycetidae</taxon>
        <taxon>Onygenales</taxon>
        <taxon>Onygenales incertae sedis</taxon>
        <taxon>Polytolypa</taxon>
    </lineage>
</organism>
<reference evidence="2 3" key="1">
    <citation type="submission" date="2017-10" db="EMBL/GenBank/DDBJ databases">
        <title>Comparative genomics in systemic dimorphic fungi from Ajellomycetaceae.</title>
        <authorList>
            <person name="Munoz J.F."/>
            <person name="Mcewen J.G."/>
            <person name="Clay O.K."/>
            <person name="Cuomo C.A."/>
        </authorList>
    </citation>
    <scope>NUCLEOTIDE SEQUENCE [LARGE SCALE GENOMIC DNA]</scope>
    <source>
        <strain evidence="2 3">UAMH7299</strain>
    </source>
</reference>
<protein>
    <submittedName>
        <fullName evidence="2">Uncharacterized protein</fullName>
    </submittedName>
</protein>
<feature type="compositionally biased region" description="Low complexity" evidence="1">
    <location>
        <begin position="24"/>
        <end position="54"/>
    </location>
</feature>
<sequence length="169" mass="17877">MPSDISLPVTHVPDDSTSPPPSVGSPAIESSNSTLSPTESSGSTLSPTTEFSSSTPPPTTKRSSHLTEPPITERPITEPSSSPATSLTTAALSCPISSGMQISATQSATPNSSPPPYRTLRSMRGMSYEEVRQMAIDNGVHIIDNPVWYDDMADIEYELHGASDAFRAL</sequence>
<keyword evidence="3" id="KW-1185">Reference proteome</keyword>
<evidence type="ECO:0000256" key="1">
    <source>
        <dbReference type="SAM" id="MobiDB-lite"/>
    </source>
</evidence>
<evidence type="ECO:0000313" key="3">
    <source>
        <dbReference type="Proteomes" id="UP000224634"/>
    </source>
</evidence>
<feature type="region of interest" description="Disordered" evidence="1">
    <location>
        <begin position="1"/>
        <end position="88"/>
    </location>
</feature>
<dbReference type="EMBL" id="PDNA01000097">
    <property type="protein sequence ID" value="PGH14085.1"/>
    <property type="molecule type" value="Genomic_DNA"/>
</dbReference>
<dbReference type="AlphaFoldDB" id="A0A2B7XYR4"/>
<dbReference type="Proteomes" id="UP000224634">
    <property type="component" value="Unassembled WGS sequence"/>
</dbReference>
<evidence type="ECO:0000313" key="2">
    <source>
        <dbReference type="EMBL" id="PGH14085.1"/>
    </source>
</evidence>
<feature type="compositionally biased region" description="Low complexity" evidence="1">
    <location>
        <begin position="67"/>
        <end position="88"/>
    </location>
</feature>